<dbReference type="Proteomes" id="UP000184088">
    <property type="component" value="Unassembled WGS sequence"/>
</dbReference>
<dbReference type="PANTHER" id="PTHR40278">
    <property type="entry name" value="DNA UTILIZATION PROTEIN HOFN"/>
    <property type="match status" value="1"/>
</dbReference>
<feature type="transmembrane region" description="Helical" evidence="1">
    <location>
        <begin position="24"/>
        <end position="42"/>
    </location>
</feature>
<protein>
    <submittedName>
        <fullName evidence="2">Type IV pilus assembly protein PilN</fullName>
    </submittedName>
</protein>
<keyword evidence="3" id="KW-1185">Reference proteome</keyword>
<keyword evidence="1" id="KW-0812">Transmembrane</keyword>
<evidence type="ECO:0000313" key="3">
    <source>
        <dbReference type="Proteomes" id="UP000184088"/>
    </source>
</evidence>
<dbReference type="Pfam" id="PF05137">
    <property type="entry name" value="PilN"/>
    <property type="match status" value="1"/>
</dbReference>
<gene>
    <name evidence="2" type="ORF">SAMN02746089_00375</name>
</gene>
<reference evidence="2 3" key="1">
    <citation type="submission" date="2016-11" db="EMBL/GenBank/DDBJ databases">
        <authorList>
            <person name="Jaros S."/>
            <person name="Januszkiewicz K."/>
            <person name="Wedrychowicz H."/>
        </authorList>
    </citation>
    <scope>NUCLEOTIDE SEQUENCE [LARGE SCALE GENOMIC DNA]</scope>
    <source>
        <strain evidence="2 3">DSM 17918</strain>
    </source>
</reference>
<keyword evidence="1" id="KW-0472">Membrane</keyword>
<dbReference type="EMBL" id="FQVH01000002">
    <property type="protein sequence ID" value="SHE51462.1"/>
    <property type="molecule type" value="Genomic_DNA"/>
</dbReference>
<dbReference type="OrthoDB" id="1727135at2"/>
<accession>A0A1M4U411</accession>
<evidence type="ECO:0000256" key="1">
    <source>
        <dbReference type="SAM" id="Phobius"/>
    </source>
</evidence>
<organism evidence="2 3">
    <name type="scientific">Caldanaerobius fijiensis DSM 17918</name>
    <dbReference type="NCBI Taxonomy" id="1121256"/>
    <lineage>
        <taxon>Bacteria</taxon>
        <taxon>Bacillati</taxon>
        <taxon>Bacillota</taxon>
        <taxon>Clostridia</taxon>
        <taxon>Thermoanaerobacterales</taxon>
        <taxon>Thermoanaerobacteraceae</taxon>
        <taxon>Caldanaerobius</taxon>
    </lineage>
</organism>
<keyword evidence="1" id="KW-1133">Transmembrane helix</keyword>
<evidence type="ECO:0000313" key="2">
    <source>
        <dbReference type="EMBL" id="SHE51462.1"/>
    </source>
</evidence>
<dbReference type="STRING" id="1121256.SAMN02746089_00375"/>
<dbReference type="AlphaFoldDB" id="A0A1M4U411"/>
<dbReference type="InterPro" id="IPR007813">
    <property type="entry name" value="PilN"/>
</dbReference>
<proteinExistence type="predicted"/>
<dbReference type="InterPro" id="IPR052534">
    <property type="entry name" value="Extracell_DNA_Util/SecSys_Comp"/>
</dbReference>
<name>A0A1M4U411_9THEO</name>
<dbReference type="PANTHER" id="PTHR40278:SF1">
    <property type="entry name" value="DNA UTILIZATION PROTEIN HOFN"/>
    <property type="match status" value="1"/>
</dbReference>
<sequence length="178" mass="20452">MNIKDINLLPEEIYIKEYQRKKRILKTLLILLFFAFLIGIYVETVRVQSTYESKIDSITIKAKNGTISDLSRLKDLENAVVSMKKSVEQIKKTRMDWPAIFDDITLITPRNVSIINLTADEQGMKLTGEAKSAEDIALFIKNLKSLNYIYEIKPVSIGDENKGILSFNLNIYFKVAQR</sequence>